<accession>A0A562Q790</accession>
<gene>
    <name evidence="2" type="ORF">IQ22_03359</name>
</gene>
<dbReference type="RefSeq" id="WP_244309213.1">
    <property type="nucleotide sequence ID" value="NZ_VLKY01000011.1"/>
</dbReference>
<dbReference type="AlphaFoldDB" id="A0A562Q790"/>
<feature type="region of interest" description="Disordered" evidence="1">
    <location>
        <begin position="1"/>
        <end position="22"/>
    </location>
</feature>
<dbReference type="EMBL" id="VLKY01000011">
    <property type="protein sequence ID" value="TWI52589.1"/>
    <property type="molecule type" value="Genomic_DNA"/>
</dbReference>
<keyword evidence="3" id="KW-1185">Reference proteome</keyword>
<name>A0A562Q790_9PSED</name>
<organism evidence="2 3">
    <name type="scientific">Pseudomonas duriflava</name>
    <dbReference type="NCBI Taxonomy" id="459528"/>
    <lineage>
        <taxon>Bacteria</taxon>
        <taxon>Pseudomonadati</taxon>
        <taxon>Pseudomonadota</taxon>
        <taxon>Gammaproteobacteria</taxon>
        <taxon>Pseudomonadales</taxon>
        <taxon>Pseudomonadaceae</taxon>
        <taxon>Pseudomonas</taxon>
    </lineage>
</organism>
<evidence type="ECO:0000313" key="2">
    <source>
        <dbReference type="EMBL" id="TWI52589.1"/>
    </source>
</evidence>
<evidence type="ECO:0000256" key="1">
    <source>
        <dbReference type="SAM" id="MobiDB-lite"/>
    </source>
</evidence>
<reference evidence="2 3" key="1">
    <citation type="journal article" date="2015" name="Stand. Genomic Sci.">
        <title>Genomic Encyclopedia of Bacterial and Archaeal Type Strains, Phase III: the genomes of soil and plant-associated and newly described type strains.</title>
        <authorList>
            <person name="Whitman W.B."/>
            <person name="Woyke T."/>
            <person name="Klenk H.P."/>
            <person name="Zhou Y."/>
            <person name="Lilburn T.G."/>
            <person name="Beck B.J."/>
            <person name="De Vos P."/>
            <person name="Vandamme P."/>
            <person name="Eisen J.A."/>
            <person name="Garrity G."/>
            <person name="Hugenholtz P."/>
            <person name="Kyrpides N.C."/>
        </authorList>
    </citation>
    <scope>NUCLEOTIDE SEQUENCE [LARGE SCALE GENOMIC DNA]</scope>
    <source>
        <strain evidence="2 3">CGMCC 1.6858</strain>
    </source>
</reference>
<evidence type="ECO:0000313" key="3">
    <source>
        <dbReference type="Proteomes" id="UP000316905"/>
    </source>
</evidence>
<protein>
    <submittedName>
        <fullName evidence="2">Uncharacterized protein</fullName>
    </submittedName>
</protein>
<dbReference type="Proteomes" id="UP000316905">
    <property type="component" value="Unassembled WGS sequence"/>
</dbReference>
<comment type="caution">
    <text evidence="2">The sequence shown here is derived from an EMBL/GenBank/DDBJ whole genome shotgun (WGS) entry which is preliminary data.</text>
</comment>
<sequence>MTTDDNAAIGSVDDQPFDKTASNNKRLEARQAVLHDPNVLDCTVYRPDEIDPDAEPIDLGDGKILFTGVFRTPEEWDEEVRNDFYGDIDPELFMTAHLECEAEPRTANFFMPESGDLVAVMPGAGVVEMFYVYDYNEDDNGRTYILIKEIDTME</sequence>
<proteinExistence type="predicted"/>